<proteinExistence type="predicted"/>
<name>A0ABW8MTU2_9BURK</name>
<accession>A0ABW8MTU2</accession>
<dbReference type="RefSeq" id="WP_404612522.1">
    <property type="nucleotide sequence ID" value="NZ_JBIYDN010000032.1"/>
</dbReference>
<reference evidence="1 2" key="2">
    <citation type="submission" date="2024-11" db="EMBL/GenBank/DDBJ databases">
        <title>Using genomics to understand microbial adaptation to soil warming.</title>
        <authorList>
            <person name="Deangelis K.M. PhD."/>
        </authorList>
    </citation>
    <scope>NUCLEOTIDE SEQUENCE [LARGE SCALE GENOMIC DNA]</scope>
    <source>
        <strain evidence="1 2">GAS97</strain>
    </source>
</reference>
<organism evidence="1 2">
    <name type="scientific">Caballeronia udeis</name>
    <dbReference type="NCBI Taxonomy" id="1232866"/>
    <lineage>
        <taxon>Bacteria</taxon>
        <taxon>Pseudomonadati</taxon>
        <taxon>Pseudomonadota</taxon>
        <taxon>Betaproteobacteria</taxon>
        <taxon>Burkholderiales</taxon>
        <taxon>Burkholderiaceae</taxon>
        <taxon>Caballeronia</taxon>
    </lineage>
</organism>
<evidence type="ECO:0000313" key="1">
    <source>
        <dbReference type="EMBL" id="MFK4447140.1"/>
    </source>
</evidence>
<dbReference type="EMBL" id="JBIYDN010000032">
    <property type="protein sequence ID" value="MFK4447140.1"/>
    <property type="molecule type" value="Genomic_DNA"/>
</dbReference>
<dbReference type="Pfam" id="PF10053">
    <property type="entry name" value="DUF2290"/>
    <property type="match status" value="1"/>
</dbReference>
<comment type="caution">
    <text evidence="1">The sequence shown here is derived from an EMBL/GenBank/DDBJ whole genome shotgun (WGS) entry which is preliminary data.</text>
</comment>
<dbReference type="InterPro" id="IPR018742">
    <property type="entry name" value="DUF2290"/>
</dbReference>
<keyword evidence="2" id="KW-1185">Reference proteome</keyword>
<gene>
    <name evidence="1" type="ORF">ABH943_007173</name>
</gene>
<sequence>MNEREFHQSLIGAHAFFKDLGIARPMVAPRSLPVNPSFNKFALDTELPYGDVYFAGLRLGQFNFQLSDFSYFQFSFATSDDVRYAFYPAPFGAKAQARLDLLHQLLLRGDIDEEAYHTFAEEVPLNYGRPLLRYEYNVGQYKLGLHPASHLHIGTFGDDRWAFQRQLTPRAFALIIGKLYFRPHWEAVTVNGEDDSRENEFDRILLEERRQCVITPQHMFSEEEHAFFFS</sequence>
<evidence type="ECO:0008006" key="3">
    <source>
        <dbReference type="Google" id="ProtNLM"/>
    </source>
</evidence>
<protein>
    <recommendedName>
        <fullName evidence="3">DUF2290 domain-containing protein</fullName>
    </recommendedName>
</protein>
<evidence type="ECO:0000313" key="2">
    <source>
        <dbReference type="Proteomes" id="UP001620514"/>
    </source>
</evidence>
<dbReference type="Proteomes" id="UP001620514">
    <property type="component" value="Unassembled WGS sequence"/>
</dbReference>
<reference evidence="1 2" key="1">
    <citation type="submission" date="2024-10" db="EMBL/GenBank/DDBJ databases">
        <authorList>
            <person name="Deangelis K."/>
            <person name="Huntemann M."/>
            <person name="Clum A."/>
            <person name="Wang J."/>
            <person name="Palaniappan K."/>
            <person name="Ritter S."/>
            <person name="Chen I.-M."/>
            <person name="Stamatis D."/>
            <person name="Reddy T."/>
            <person name="O'Malley R."/>
            <person name="Daum C."/>
            <person name="Ng V."/>
            <person name="Ivanova N."/>
            <person name="Kyrpides N."/>
            <person name="Woyke T."/>
        </authorList>
    </citation>
    <scope>NUCLEOTIDE SEQUENCE [LARGE SCALE GENOMIC DNA]</scope>
    <source>
        <strain evidence="1 2">GAS97</strain>
    </source>
</reference>